<keyword evidence="6" id="KW-1185">Reference proteome</keyword>
<evidence type="ECO:0000256" key="3">
    <source>
        <dbReference type="ARBA" id="ARBA00022694"/>
    </source>
</evidence>
<dbReference type="Gene3D" id="3.20.20.140">
    <property type="entry name" value="Metal-dependent hydrolases"/>
    <property type="match status" value="1"/>
</dbReference>
<proteinExistence type="inferred from homology"/>
<feature type="domain" description="Peptidase C19 ubiquitin carboxyl-terminal hydrolase" evidence="4">
    <location>
        <begin position="210"/>
        <end position="323"/>
    </location>
</feature>
<dbReference type="GO" id="GO:0004843">
    <property type="term" value="F:cysteine-type deubiquitinase activity"/>
    <property type="evidence" value="ECO:0007669"/>
    <property type="project" value="InterPro"/>
</dbReference>
<dbReference type="SUPFAM" id="SSF54001">
    <property type="entry name" value="Cysteine proteinases"/>
    <property type="match status" value="1"/>
</dbReference>
<dbReference type="GO" id="GO:0003723">
    <property type="term" value="F:RNA binding"/>
    <property type="evidence" value="ECO:0007669"/>
    <property type="project" value="TreeGrafter"/>
</dbReference>
<evidence type="ECO:0000313" key="6">
    <source>
        <dbReference type="Proteomes" id="UP000289340"/>
    </source>
</evidence>
<dbReference type="PANTHER" id="PTHR13031">
    <property type="entry name" value="RIBONUCLEASE P SUBUNIT P30"/>
    <property type="match status" value="1"/>
</dbReference>
<comment type="subcellular location">
    <subcellularLocation>
        <location evidence="1">Nucleus</location>
    </subcellularLocation>
</comment>
<organism evidence="5 6">
    <name type="scientific">Glycine soja</name>
    <name type="common">Wild soybean</name>
    <dbReference type="NCBI Taxonomy" id="3848"/>
    <lineage>
        <taxon>Eukaryota</taxon>
        <taxon>Viridiplantae</taxon>
        <taxon>Streptophyta</taxon>
        <taxon>Embryophyta</taxon>
        <taxon>Tracheophyta</taxon>
        <taxon>Spermatophyta</taxon>
        <taxon>Magnoliopsida</taxon>
        <taxon>eudicotyledons</taxon>
        <taxon>Gunneridae</taxon>
        <taxon>Pentapetalae</taxon>
        <taxon>rosids</taxon>
        <taxon>fabids</taxon>
        <taxon>Fabales</taxon>
        <taxon>Fabaceae</taxon>
        <taxon>Papilionoideae</taxon>
        <taxon>50 kb inversion clade</taxon>
        <taxon>NPAAA clade</taxon>
        <taxon>indigoferoid/millettioid clade</taxon>
        <taxon>Phaseoleae</taxon>
        <taxon>Glycine</taxon>
        <taxon>Glycine subgen. Soja</taxon>
    </lineage>
</organism>
<dbReference type="GO" id="GO:0016579">
    <property type="term" value="P:protein deubiquitination"/>
    <property type="evidence" value="ECO:0007669"/>
    <property type="project" value="InterPro"/>
</dbReference>
<dbReference type="EMBL" id="QZWG01000010">
    <property type="protein sequence ID" value="RZB86924.1"/>
    <property type="molecule type" value="Genomic_DNA"/>
</dbReference>
<accession>A0A445ILL9</accession>
<dbReference type="Gene3D" id="3.90.70.10">
    <property type="entry name" value="Cysteine proteinases"/>
    <property type="match status" value="1"/>
</dbReference>
<dbReference type="InterPro" id="IPR038765">
    <property type="entry name" value="Papain-like_cys_pep_sf"/>
</dbReference>
<dbReference type="AlphaFoldDB" id="A0A445ILL9"/>
<keyword evidence="3" id="KW-0819">tRNA processing</keyword>
<dbReference type="GO" id="GO:0005655">
    <property type="term" value="C:nucleolar ribonuclease P complex"/>
    <property type="evidence" value="ECO:0007669"/>
    <property type="project" value="TreeGrafter"/>
</dbReference>
<dbReference type="InterPro" id="IPR001394">
    <property type="entry name" value="Peptidase_C19_UCH"/>
</dbReference>
<evidence type="ECO:0000256" key="2">
    <source>
        <dbReference type="ARBA" id="ARBA00007331"/>
    </source>
</evidence>
<dbReference type="Pfam" id="PF00443">
    <property type="entry name" value="UCH"/>
    <property type="match status" value="1"/>
</dbReference>
<name>A0A445ILL9_GLYSO</name>
<dbReference type="Pfam" id="PF01876">
    <property type="entry name" value="RNase_P_p30"/>
    <property type="match status" value="1"/>
</dbReference>
<reference evidence="5 6" key="1">
    <citation type="submission" date="2018-09" db="EMBL/GenBank/DDBJ databases">
        <title>A high-quality reference genome of wild soybean provides a powerful tool to mine soybean genomes.</title>
        <authorList>
            <person name="Xie M."/>
            <person name="Chung C.Y.L."/>
            <person name="Li M.-W."/>
            <person name="Wong F.-L."/>
            <person name="Chan T.-F."/>
            <person name="Lam H.-M."/>
        </authorList>
    </citation>
    <scope>NUCLEOTIDE SEQUENCE [LARGE SCALE GENOMIC DNA]</scope>
    <source>
        <strain evidence="6">cv. W05</strain>
        <tissue evidence="5">Hypocotyl of etiolated seedlings</tissue>
    </source>
</reference>
<evidence type="ECO:0000313" key="5">
    <source>
        <dbReference type="EMBL" id="RZB86924.1"/>
    </source>
</evidence>
<dbReference type="PANTHER" id="PTHR13031:SF0">
    <property type="entry name" value="RIBONUCLEASE P PROTEIN SUBUNIT P30"/>
    <property type="match status" value="1"/>
</dbReference>
<evidence type="ECO:0000259" key="4">
    <source>
        <dbReference type="Pfam" id="PF00443"/>
    </source>
</evidence>
<comment type="similarity">
    <text evidence="2">Belongs to the eukaryotic/archaeal RNase P protein component 3 family.</text>
</comment>
<keyword evidence="5" id="KW-0378">Hydrolase</keyword>
<dbReference type="GO" id="GO:0008033">
    <property type="term" value="P:tRNA processing"/>
    <property type="evidence" value="ECO:0007669"/>
    <property type="project" value="UniProtKB-KW"/>
</dbReference>
<dbReference type="Proteomes" id="UP000289340">
    <property type="component" value="Chromosome 10"/>
</dbReference>
<comment type="caution">
    <text evidence="5">The sequence shown here is derived from an EMBL/GenBank/DDBJ whole genome shotgun (WGS) entry which is preliminary data.</text>
</comment>
<dbReference type="SUPFAM" id="SSF89550">
    <property type="entry name" value="PHP domain-like"/>
    <property type="match status" value="1"/>
</dbReference>
<sequence>MRELAPQLLEGQGYFDLNIPYPEPSPANKAIEQGNRTGLAVKAMELGYIGIAYNRMIKGIMSDHHRCSISPLILSSFLNVLPSLSLSANLHHHLLHVPLSTPFRQYTRLTVCVDSASQAQALNLGNPILKTYDLVIVKPLNQIAFDLACERMEDDIVSIDFSVKLPFRLKQPVVKLLACISFIFLLDGDEEVWIWVLDVIFQAVYHMPTTENDMPSRSIPLALQILFYKLQYSDTSVATKEFTKSFGWDTYDSFMQHDVQELNRVLYEKLEDKMKGTVVEGTIHKLFEGNHMNYIECINVDYKTTRKKSFYDLQLDVNGCPDVYASFDKYVEVERLEGDNKYHVEQYDLQVC</sequence>
<protein>
    <submittedName>
        <fullName evidence="5">Ubiquitin carboxyl-terminal hydrolase 13</fullName>
    </submittedName>
</protein>
<evidence type="ECO:0000256" key="1">
    <source>
        <dbReference type="ARBA" id="ARBA00004123"/>
    </source>
</evidence>
<dbReference type="InterPro" id="IPR016195">
    <property type="entry name" value="Pol/histidinol_Pase-like"/>
</dbReference>
<dbReference type="InterPro" id="IPR002738">
    <property type="entry name" value="RNase_P_p30"/>
</dbReference>
<gene>
    <name evidence="5" type="ORF">D0Y65_026858</name>
</gene>